<dbReference type="InterPro" id="IPR026591">
    <property type="entry name" value="Sirtuin_cat_small_dom_sf"/>
</dbReference>
<feature type="binding site" evidence="5 6">
    <location>
        <position position="192"/>
    </location>
    <ligand>
        <name>Zn(2+)</name>
        <dbReference type="ChEBI" id="CHEBI:29105"/>
    </ligand>
</feature>
<feature type="binding site" evidence="5">
    <location>
        <begin position="258"/>
        <end position="260"/>
    </location>
    <ligand>
        <name>NAD(+)</name>
        <dbReference type="ChEBI" id="CHEBI:57540"/>
    </ligand>
</feature>
<dbReference type="GO" id="GO:0008270">
    <property type="term" value="F:zinc ion binding"/>
    <property type="evidence" value="ECO:0007669"/>
    <property type="project" value="UniProtKB-UniRule"/>
</dbReference>
<dbReference type="Gene3D" id="3.30.1600.10">
    <property type="entry name" value="SIR2/SIRT2 'Small Domain"/>
    <property type="match status" value="1"/>
</dbReference>
<dbReference type="HAMAP" id="MF_01967">
    <property type="entry name" value="Sirtuin_ClassII"/>
    <property type="match status" value="1"/>
</dbReference>
<gene>
    <name evidence="5" type="primary">cobB</name>
    <name evidence="8" type="ORF">C7456_10468</name>
</gene>
<dbReference type="Proteomes" id="UP000245812">
    <property type="component" value="Unassembled WGS sequence"/>
</dbReference>
<comment type="subcellular location">
    <subcellularLocation>
        <location evidence="5">Cytoplasm</location>
    </subcellularLocation>
</comment>
<organism evidence="8 9">
    <name type="scientific">Fulvimonas soli</name>
    <dbReference type="NCBI Taxonomy" id="155197"/>
    <lineage>
        <taxon>Bacteria</taxon>
        <taxon>Pseudomonadati</taxon>
        <taxon>Pseudomonadota</taxon>
        <taxon>Gammaproteobacteria</taxon>
        <taxon>Lysobacterales</taxon>
        <taxon>Rhodanobacteraceae</taxon>
        <taxon>Fulvimonas</taxon>
    </lineage>
</organism>
<keyword evidence="4 5" id="KW-0520">NAD</keyword>
<keyword evidence="3 5" id="KW-0862">Zinc</keyword>
<evidence type="ECO:0000256" key="3">
    <source>
        <dbReference type="ARBA" id="ARBA00022833"/>
    </source>
</evidence>
<comment type="caution">
    <text evidence="8">The sequence shown here is derived from an EMBL/GenBank/DDBJ whole genome shotgun (WGS) entry which is preliminary data.</text>
</comment>
<accession>A0A316IBH2</accession>
<dbReference type="GO" id="GO:0017136">
    <property type="term" value="F:histone deacetylase activity, NAD-dependent"/>
    <property type="evidence" value="ECO:0007669"/>
    <property type="project" value="TreeGrafter"/>
</dbReference>
<comment type="cofactor">
    <cofactor evidence="5">
        <name>Zn(2+)</name>
        <dbReference type="ChEBI" id="CHEBI:29105"/>
    </cofactor>
    <text evidence="5">Binds 1 zinc ion per subunit.</text>
</comment>
<dbReference type="PROSITE" id="PS50305">
    <property type="entry name" value="SIRTUIN"/>
    <property type="match status" value="1"/>
</dbReference>
<reference evidence="8 9" key="1">
    <citation type="submission" date="2018-05" db="EMBL/GenBank/DDBJ databases">
        <title>Genomic Encyclopedia of Type Strains, Phase IV (KMG-IV): sequencing the most valuable type-strain genomes for metagenomic binning, comparative biology and taxonomic classification.</title>
        <authorList>
            <person name="Goeker M."/>
        </authorList>
    </citation>
    <scope>NUCLEOTIDE SEQUENCE [LARGE SCALE GENOMIC DNA]</scope>
    <source>
        <strain evidence="8 9">DSM 14263</strain>
    </source>
</reference>
<evidence type="ECO:0000256" key="4">
    <source>
        <dbReference type="ARBA" id="ARBA00023027"/>
    </source>
</evidence>
<feature type="binding site" evidence="5">
    <location>
        <begin position="115"/>
        <end position="118"/>
    </location>
    <ligand>
        <name>NAD(+)</name>
        <dbReference type="ChEBI" id="CHEBI:57540"/>
    </ligand>
</feature>
<keyword evidence="5" id="KW-0963">Cytoplasm</keyword>
<evidence type="ECO:0000256" key="6">
    <source>
        <dbReference type="PROSITE-ProRule" id="PRU00236"/>
    </source>
</evidence>
<dbReference type="SUPFAM" id="SSF52467">
    <property type="entry name" value="DHS-like NAD/FAD-binding domain"/>
    <property type="match status" value="1"/>
</dbReference>
<dbReference type="InterPro" id="IPR026590">
    <property type="entry name" value="Ssirtuin_cat_dom"/>
</dbReference>
<protein>
    <recommendedName>
        <fullName evidence="5">NAD-dependent protein deacetylase</fullName>
        <ecNumber evidence="5">2.3.1.286</ecNumber>
    </recommendedName>
    <alternativeName>
        <fullName evidence="5">Regulatory protein SIR2 homolog</fullName>
    </alternativeName>
</protein>
<dbReference type="AlphaFoldDB" id="A0A316IBH2"/>
<dbReference type="NCBIfam" id="NF003738">
    <property type="entry name" value="PRK05333.1"/>
    <property type="match status" value="1"/>
</dbReference>
<dbReference type="PANTHER" id="PTHR11085:SF10">
    <property type="entry name" value="NAD-DEPENDENT PROTEIN DEACYLASE SIRTUIN-5, MITOCHONDRIAL-RELATED"/>
    <property type="match status" value="1"/>
</dbReference>
<dbReference type="GO" id="GO:0005737">
    <property type="term" value="C:cytoplasm"/>
    <property type="evidence" value="ECO:0007669"/>
    <property type="project" value="UniProtKB-SubCell"/>
</dbReference>
<proteinExistence type="inferred from homology"/>
<feature type="binding site" evidence="5 6">
    <location>
        <position position="195"/>
    </location>
    <ligand>
        <name>Zn(2+)</name>
        <dbReference type="ChEBI" id="CHEBI:29105"/>
    </ligand>
</feature>
<dbReference type="Pfam" id="PF02146">
    <property type="entry name" value="SIR2"/>
    <property type="match status" value="1"/>
</dbReference>
<feature type="active site" description="Proton acceptor" evidence="5 6">
    <location>
        <position position="133"/>
    </location>
</feature>
<evidence type="ECO:0000259" key="7">
    <source>
        <dbReference type="PROSITE" id="PS50305"/>
    </source>
</evidence>
<dbReference type="EC" id="2.3.1.286" evidence="5"/>
<name>A0A316IBH2_9GAMM</name>
<comment type="similarity">
    <text evidence="5">Belongs to the sirtuin family. Class II subfamily.</text>
</comment>
<keyword evidence="9" id="KW-1185">Reference proteome</keyword>
<dbReference type="EMBL" id="QGHC01000004">
    <property type="protein sequence ID" value="PWK89720.1"/>
    <property type="molecule type" value="Genomic_DNA"/>
</dbReference>
<evidence type="ECO:0000313" key="8">
    <source>
        <dbReference type="EMBL" id="PWK89720.1"/>
    </source>
</evidence>
<evidence type="ECO:0000256" key="1">
    <source>
        <dbReference type="ARBA" id="ARBA00022679"/>
    </source>
</evidence>
<keyword evidence="2 5" id="KW-0479">Metal-binding</keyword>
<evidence type="ECO:0000256" key="5">
    <source>
        <dbReference type="HAMAP-Rule" id="MF_01967"/>
    </source>
</evidence>
<comment type="caution">
    <text evidence="5">Lacks conserved residue(s) required for the propagation of feature annotation.</text>
</comment>
<comment type="function">
    <text evidence="5">NAD-dependent protein deacetylase which modulates the activities of several enzymes which are inactive in their acetylated form.</text>
</comment>
<feature type="binding site" evidence="5">
    <location>
        <begin position="232"/>
        <end position="234"/>
    </location>
    <ligand>
        <name>NAD(+)</name>
        <dbReference type="ChEBI" id="CHEBI:57540"/>
    </ligand>
</feature>
<keyword evidence="1 5" id="KW-0808">Transferase</keyword>
<feature type="domain" description="Deacetylase sirtuin-type" evidence="7">
    <location>
        <begin position="11"/>
        <end position="284"/>
    </location>
</feature>
<comment type="catalytic activity">
    <reaction evidence="5">
        <text>N(6)-acetyl-L-lysyl-[protein] + NAD(+) + H2O = 2''-O-acetyl-ADP-D-ribose + nicotinamide + L-lysyl-[protein]</text>
        <dbReference type="Rhea" id="RHEA:43636"/>
        <dbReference type="Rhea" id="RHEA-COMP:9752"/>
        <dbReference type="Rhea" id="RHEA-COMP:10731"/>
        <dbReference type="ChEBI" id="CHEBI:15377"/>
        <dbReference type="ChEBI" id="CHEBI:17154"/>
        <dbReference type="ChEBI" id="CHEBI:29969"/>
        <dbReference type="ChEBI" id="CHEBI:57540"/>
        <dbReference type="ChEBI" id="CHEBI:61930"/>
        <dbReference type="ChEBI" id="CHEBI:83767"/>
        <dbReference type="EC" id="2.3.1.286"/>
    </reaction>
</comment>
<feature type="binding site" evidence="5">
    <location>
        <position position="276"/>
    </location>
    <ligand>
        <name>NAD(+)</name>
        <dbReference type="ChEBI" id="CHEBI:57540"/>
    </ligand>
</feature>
<evidence type="ECO:0000256" key="2">
    <source>
        <dbReference type="ARBA" id="ARBA00022723"/>
    </source>
</evidence>
<dbReference type="InterPro" id="IPR026587">
    <property type="entry name" value="Sirtuin_class_II"/>
</dbReference>
<dbReference type="PANTHER" id="PTHR11085">
    <property type="entry name" value="NAD-DEPENDENT PROTEIN DEACYLASE SIRTUIN-5, MITOCHONDRIAL-RELATED"/>
    <property type="match status" value="1"/>
</dbReference>
<dbReference type="Gene3D" id="3.40.50.1220">
    <property type="entry name" value="TPP-binding domain"/>
    <property type="match status" value="1"/>
</dbReference>
<dbReference type="GO" id="GO:0070403">
    <property type="term" value="F:NAD+ binding"/>
    <property type="evidence" value="ECO:0007669"/>
    <property type="project" value="UniProtKB-UniRule"/>
</dbReference>
<dbReference type="InterPro" id="IPR029035">
    <property type="entry name" value="DHS-like_NAD/FAD-binding_dom"/>
</dbReference>
<evidence type="ECO:0000313" key="9">
    <source>
        <dbReference type="Proteomes" id="UP000245812"/>
    </source>
</evidence>
<feature type="binding site" evidence="5 6">
    <location>
        <position position="144"/>
    </location>
    <ligand>
        <name>Zn(2+)</name>
        <dbReference type="ChEBI" id="CHEBI:29105"/>
    </ligand>
</feature>
<dbReference type="InterPro" id="IPR003000">
    <property type="entry name" value="Sirtuin"/>
</dbReference>
<feature type="binding site" evidence="5 6">
    <location>
        <position position="141"/>
    </location>
    <ligand>
        <name>Zn(2+)</name>
        <dbReference type="ChEBI" id="CHEBI:29105"/>
    </ligand>
</feature>
<dbReference type="InterPro" id="IPR050134">
    <property type="entry name" value="NAD-dep_sirtuin_deacylases"/>
</dbReference>
<sequence length="284" mass="31206">MAFPVSAIIRMSSVPVPASGDLAAFLAGHRRLFVLTGAGCSTASGIPDYRDADGGWKRAQPVTYQAFMGEEATRRRYWARSLVGWRRFGRALPNDAHHALRRLEEQERLTLLVTQNVDGLHQRAGSRRVVDLHGRLDQVRCMACERRFPRQDFQQRLLALNPDWAALDAADAPDGDADLDGHDFTGFAVPPCPHCGGVFKPDVVFFGENVPRERVQRAMQALDEADAMLVVGSSLMVFSGYRFAHAAARAGKPIAAVNLGRTRADPLLALKVERSCAEALAFLL</sequence>